<name>A0A089HRB7_PAEDU</name>
<evidence type="ECO:0000313" key="1">
    <source>
        <dbReference type="EMBL" id="AIQ13637.1"/>
    </source>
</evidence>
<reference evidence="1 2" key="1">
    <citation type="submission" date="2014-08" db="EMBL/GenBank/DDBJ databases">
        <title>Comparative genomics of the Paenibacillus odorifer group.</title>
        <authorList>
            <person name="den Bakker H.C."/>
            <person name="Tsai Y.-C."/>
            <person name="Martin N."/>
            <person name="Korlach J."/>
            <person name="Wiedmann M."/>
        </authorList>
    </citation>
    <scope>NUCLEOTIDE SEQUENCE [LARGE SCALE GENOMIC DNA]</scope>
    <source>
        <strain evidence="1 2">DSM 1735</strain>
    </source>
</reference>
<gene>
    <name evidence="1" type="ORF">PDUR_18230</name>
</gene>
<dbReference type="AlphaFoldDB" id="A0A089HRB7"/>
<evidence type="ECO:0008006" key="3">
    <source>
        <dbReference type="Google" id="ProtNLM"/>
    </source>
</evidence>
<dbReference type="Proteomes" id="UP000029409">
    <property type="component" value="Chromosome"/>
</dbReference>
<dbReference type="RefSeq" id="WP_042207444.1">
    <property type="nucleotide sequence ID" value="NZ_CP009288.1"/>
</dbReference>
<accession>A0A089HRB7</accession>
<protein>
    <recommendedName>
        <fullName evidence="3">Phage protein</fullName>
    </recommendedName>
</protein>
<organism evidence="1 2">
    <name type="scientific">Paenibacillus durus</name>
    <name type="common">Paenibacillus azotofixans</name>
    <dbReference type="NCBI Taxonomy" id="44251"/>
    <lineage>
        <taxon>Bacteria</taxon>
        <taxon>Bacillati</taxon>
        <taxon>Bacillota</taxon>
        <taxon>Bacilli</taxon>
        <taxon>Bacillales</taxon>
        <taxon>Paenibacillaceae</taxon>
        <taxon>Paenibacillus</taxon>
    </lineage>
</organism>
<dbReference type="EMBL" id="CP009288">
    <property type="protein sequence ID" value="AIQ13637.1"/>
    <property type="molecule type" value="Genomic_DNA"/>
</dbReference>
<dbReference type="KEGG" id="pdu:PDUR_18230"/>
<keyword evidence="2" id="KW-1185">Reference proteome</keyword>
<dbReference type="eggNOG" id="ENOG5033670">
    <property type="taxonomic scope" value="Bacteria"/>
</dbReference>
<sequence>MPKFRKKPVVIDAWQFTKENFREGVPRDFRDRRVTLWSQYGGEVIEGEIDTLEGKMRISEGDYLVKGVSGEFYPCKPDIFALTYEEVDE</sequence>
<dbReference type="STRING" id="44251.PDUR_18230"/>
<proteinExistence type="predicted"/>
<evidence type="ECO:0000313" key="2">
    <source>
        <dbReference type="Proteomes" id="UP000029409"/>
    </source>
</evidence>
<dbReference type="OrthoDB" id="121684at2"/>